<evidence type="ECO:0000259" key="12">
    <source>
        <dbReference type="PROSITE" id="PS50192"/>
    </source>
</evidence>
<evidence type="ECO:0000256" key="6">
    <source>
        <dbReference type="ARBA" id="ARBA00023136"/>
    </source>
</evidence>
<dbReference type="CDD" id="cd11386">
    <property type="entry name" value="MCP_signal"/>
    <property type="match status" value="1"/>
</dbReference>
<dbReference type="InterPro" id="IPR051310">
    <property type="entry name" value="MCP_chemotaxis"/>
</dbReference>
<evidence type="ECO:0000256" key="1">
    <source>
        <dbReference type="ARBA" id="ARBA00004651"/>
    </source>
</evidence>
<keyword evidence="5 10" id="KW-1133">Transmembrane helix</keyword>
<dbReference type="SMART" id="SM00304">
    <property type="entry name" value="HAMP"/>
    <property type="match status" value="4"/>
</dbReference>
<feature type="compositionally biased region" description="Polar residues" evidence="9">
    <location>
        <begin position="1020"/>
        <end position="1039"/>
    </location>
</feature>
<comment type="similarity">
    <text evidence="7">Belongs to the methyl-accepting chemotaxis (MCP) protein family.</text>
</comment>
<comment type="subcellular location">
    <subcellularLocation>
        <location evidence="1">Cell membrane</location>
        <topology evidence="1">Multi-pass membrane protein</topology>
    </subcellularLocation>
</comment>
<evidence type="ECO:0000256" key="10">
    <source>
        <dbReference type="SAM" id="Phobius"/>
    </source>
</evidence>
<evidence type="ECO:0000256" key="2">
    <source>
        <dbReference type="ARBA" id="ARBA00022475"/>
    </source>
</evidence>
<feature type="domain" description="Methyl-accepting transducer" evidence="11">
    <location>
        <begin position="770"/>
        <end position="999"/>
    </location>
</feature>
<dbReference type="CDD" id="cd12912">
    <property type="entry name" value="PDC2_MCP_like"/>
    <property type="match status" value="1"/>
</dbReference>
<feature type="region of interest" description="Disordered" evidence="9">
    <location>
        <begin position="1017"/>
        <end position="1039"/>
    </location>
</feature>
<dbReference type="PANTHER" id="PTHR43531">
    <property type="entry name" value="PROTEIN ICFG"/>
    <property type="match status" value="1"/>
</dbReference>
<dbReference type="InterPro" id="IPR004089">
    <property type="entry name" value="MCPsignal_dom"/>
</dbReference>
<keyword evidence="15" id="KW-1185">Reference proteome</keyword>
<dbReference type="Gene3D" id="1.10.8.500">
    <property type="entry name" value="HAMP domain in histidine kinase"/>
    <property type="match status" value="1"/>
</dbReference>
<dbReference type="Pfam" id="PF00672">
    <property type="entry name" value="HAMP"/>
    <property type="match status" value="1"/>
</dbReference>
<evidence type="ECO:0000256" key="4">
    <source>
        <dbReference type="ARBA" id="ARBA00022692"/>
    </source>
</evidence>
<evidence type="ECO:0000256" key="7">
    <source>
        <dbReference type="ARBA" id="ARBA00029447"/>
    </source>
</evidence>
<dbReference type="InterPro" id="IPR000727">
    <property type="entry name" value="T_SNARE_dom"/>
</dbReference>
<feature type="domain" description="HAMP" evidence="13">
    <location>
        <begin position="713"/>
        <end position="765"/>
    </location>
</feature>
<keyword evidence="4 10" id="KW-0812">Transmembrane</keyword>
<dbReference type="SUPFAM" id="SSF58104">
    <property type="entry name" value="Methyl-accepting chemotaxis protein (MCP) signaling domain"/>
    <property type="match status" value="2"/>
</dbReference>
<dbReference type="EMBL" id="WJBC01000006">
    <property type="protein sequence ID" value="MBC3804001.1"/>
    <property type="molecule type" value="Genomic_DNA"/>
</dbReference>
<accession>A0ABR6WUV8</accession>
<dbReference type="PROSITE" id="PS50111">
    <property type="entry name" value="CHEMOTAXIS_TRANSDUC_2"/>
    <property type="match status" value="1"/>
</dbReference>
<dbReference type="Proteomes" id="UP000603234">
    <property type="component" value="Unassembled WGS sequence"/>
</dbReference>
<sequence>MRLKMDKHRDRTIYKTGKESMAWEKEYSTDGTQKLKRIGGQKKMNNQTSEMMSGKKVSLLLKLVSLLGAILIIGSLILGIVAVMLSSRALTDNTESYLEETAVSSSKYVGSTVAKQLGELTQVAETDTVSSMNWEAQKAYLAGKVTELGYLDIAVMTPDLMAHYVVSGDTTQLSERAVYTDALKGTPGISDVSISKVTNGPVVLEVAPIKSNGQVVGILMGRRDGTALNSITDNLGVGETGFAFIITKDGVINAHADKQLVLDQRNAIKEAEEGGDLANLGKQLQSIDMTKGNLIHYTYQGEKRITQIVPIEGTSWLLGLGDYESTVYANVTNLRTILILITLLVAVGGSLAIYISTKRAVVNPIIGIKEAAEKLALGDVDVSVEVKSTDEIADLAIAFNEMTENRKQQAEAAQRLSEGDFGVEIKPLSDKDVLSYSLIAVIDEMNKIYDGITKTEKSILDGRLDYQENIENYSGSFRDLIKGVDSVSVAYKNPLKVALKAIEQIGNGQIPPRITTEYNGDFNDLKNSINSCIDGLGALTAGNEILALMSKNDLTQRIEADYSGIYGEIAQSINTIQDSLMIMVNAVDDISNGDMKMLAGLKATGRNSENDQLIPGFIKLMENIIMLLEESDSMAQAAVAGDLNNRADATRFPGDYAKVINGFNNTLDALTEPMQEASQVLNELAQGNLSIAMTGDYLGQNGQIKEDMNKTITFLKQYVQEISETLEKVSNGDFNQEITAEYLGDFVNIKYAINDITAHLSEILTEIGNSANQVEAGSRQISDGGQALAQGTTEQASAIQQLSASIDEVAEETKKNAQNANDANERTLEVRATAEAGNKQMGDMVNAMEEINESSNNISKIIKVIDDIAFQTNILALNAAVEAARAGQHGKGFAVVAEEVRTLAARSAEAAQETTGLIEGSIDKVEAGTKIANDTAESLEGILKSVAKVTDLVSNIAMASNDQATSIAQITQGIEQVSQVVQTNSATAEESAAASEELSGQAELLKNMVSEFKLKAKTGHANSSRQTVSSSSLEKAVQVSPQTEKPLIVLDDMEMDKY</sequence>
<evidence type="ECO:0000256" key="3">
    <source>
        <dbReference type="ARBA" id="ARBA00022500"/>
    </source>
</evidence>
<evidence type="ECO:0000256" key="5">
    <source>
        <dbReference type="ARBA" id="ARBA00022989"/>
    </source>
</evidence>
<proteinExistence type="inferred from homology"/>
<dbReference type="SUPFAM" id="SSF158472">
    <property type="entry name" value="HAMP domain-like"/>
    <property type="match status" value="1"/>
</dbReference>
<dbReference type="InterPro" id="IPR003660">
    <property type="entry name" value="HAMP_dom"/>
</dbReference>
<dbReference type="Pfam" id="PF02743">
    <property type="entry name" value="dCache_1"/>
    <property type="match status" value="1"/>
</dbReference>
<dbReference type="Pfam" id="PF00015">
    <property type="entry name" value="MCPsignal"/>
    <property type="match status" value="1"/>
</dbReference>
<keyword evidence="8" id="KW-0807">Transducer</keyword>
<evidence type="ECO:0000313" key="15">
    <source>
        <dbReference type="Proteomes" id="UP000603234"/>
    </source>
</evidence>
<dbReference type="PANTHER" id="PTHR43531:SF11">
    <property type="entry name" value="METHYL-ACCEPTING CHEMOTAXIS PROTEIN 3"/>
    <property type="match status" value="1"/>
</dbReference>
<evidence type="ECO:0000256" key="9">
    <source>
        <dbReference type="SAM" id="MobiDB-lite"/>
    </source>
</evidence>
<evidence type="ECO:0000259" key="13">
    <source>
        <dbReference type="PROSITE" id="PS50885"/>
    </source>
</evidence>
<keyword evidence="2" id="KW-1003">Cell membrane</keyword>
<dbReference type="Gene3D" id="1.20.120.1530">
    <property type="match status" value="2"/>
</dbReference>
<keyword evidence="3" id="KW-0145">Chemotaxis</keyword>
<gene>
    <name evidence="14" type="ORF">GH808_06065</name>
</gene>
<dbReference type="Gene3D" id="1.10.287.950">
    <property type="entry name" value="Methyl-accepting chemotaxis protein"/>
    <property type="match status" value="1"/>
</dbReference>
<dbReference type="InterPro" id="IPR033479">
    <property type="entry name" value="dCache_1"/>
</dbReference>
<keyword evidence="6 10" id="KW-0472">Membrane</keyword>
<dbReference type="PROSITE" id="PS50885">
    <property type="entry name" value="HAMP"/>
    <property type="match status" value="2"/>
</dbReference>
<evidence type="ECO:0000256" key="8">
    <source>
        <dbReference type="PROSITE-ProRule" id="PRU00284"/>
    </source>
</evidence>
<evidence type="ECO:0000259" key="11">
    <source>
        <dbReference type="PROSITE" id="PS50111"/>
    </source>
</evidence>
<protein>
    <submittedName>
        <fullName evidence="14">HAMP domain-containing protein</fullName>
    </submittedName>
</protein>
<feature type="transmembrane region" description="Helical" evidence="10">
    <location>
        <begin position="59"/>
        <end position="85"/>
    </location>
</feature>
<dbReference type="CDD" id="cd06225">
    <property type="entry name" value="HAMP"/>
    <property type="match status" value="1"/>
</dbReference>
<dbReference type="SMART" id="SM00283">
    <property type="entry name" value="MA"/>
    <property type="match status" value="1"/>
</dbReference>
<name>A0ABR6WUV8_9FIRM</name>
<feature type="domain" description="HAMP" evidence="13">
    <location>
        <begin position="359"/>
        <end position="411"/>
    </location>
</feature>
<comment type="caution">
    <text evidence="14">The sequence shown here is derived from an EMBL/GenBank/DDBJ whole genome shotgun (WGS) entry which is preliminary data.</text>
</comment>
<reference evidence="14 15" key="1">
    <citation type="journal article" date="2020" name="mSystems">
        <title>Defining Genomic and Predicted Metabolic Features of the Acetobacterium Genus.</title>
        <authorList>
            <person name="Ross D.E."/>
            <person name="Marshall C.W."/>
            <person name="Gulliver D."/>
            <person name="May H.D."/>
            <person name="Norman R.S."/>
        </authorList>
    </citation>
    <scope>NUCLEOTIDE SEQUENCE [LARGE SCALE GENOMIC DNA]</scope>
    <source>
        <strain evidence="14 15">DSM 8238</strain>
    </source>
</reference>
<dbReference type="Pfam" id="PF18947">
    <property type="entry name" value="HAMP_2"/>
    <property type="match status" value="3"/>
</dbReference>
<evidence type="ECO:0000313" key="14">
    <source>
        <dbReference type="EMBL" id="MBC3804001.1"/>
    </source>
</evidence>
<feature type="domain" description="T-SNARE coiled-coil homology" evidence="12">
    <location>
        <begin position="929"/>
        <end position="991"/>
    </location>
</feature>
<organism evidence="14 15">
    <name type="scientific">Acetobacterium fimetarium</name>
    <dbReference type="NCBI Taxonomy" id="52691"/>
    <lineage>
        <taxon>Bacteria</taxon>
        <taxon>Bacillati</taxon>
        <taxon>Bacillota</taxon>
        <taxon>Clostridia</taxon>
        <taxon>Eubacteriales</taxon>
        <taxon>Eubacteriaceae</taxon>
        <taxon>Acetobacterium</taxon>
    </lineage>
</organism>
<dbReference type="Gene3D" id="3.30.450.20">
    <property type="entry name" value="PAS domain"/>
    <property type="match status" value="1"/>
</dbReference>
<dbReference type="PROSITE" id="PS50192">
    <property type="entry name" value="T_SNARE"/>
    <property type="match status" value="1"/>
</dbReference>